<evidence type="ECO:0000259" key="10">
    <source>
        <dbReference type="Pfam" id="PF04091"/>
    </source>
</evidence>
<dbReference type="GO" id="GO:0009860">
    <property type="term" value="P:pollen tube growth"/>
    <property type="evidence" value="ECO:0007669"/>
    <property type="project" value="UniProtKB-ARBA"/>
</dbReference>
<dbReference type="Proteomes" id="UP001605036">
    <property type="component" value="Unassembled WGS sequence"/>
</dbReference>
<dbReference type="Pfam" id="PF20651">
    <property type="entry name" value="EXOC6_Sec15_N"/>
    <property type="match status" value="1"/>
</dbReference>
<evidence type="ECO:0000256" key="4">
    <source>
        <dbReference type="ARBA" id="ARBA00022483"/>
    </source>
</evidence>
<feature type="region of interest" description="Disordered" evidence="9">
    <location>
        <begin position="235"/>
        <end position="257"/>
    </location>
</feature>
<evidence type="ECO:0000256" key="6">
    <source>
        <dbReference type="ARBA" id="ARBA00023054"/>
    </source>
</evidence>
<evidence type="ECO:0000256" key="7">
    <source>
        <dbReference type="ARBA" id="ARBA00053307"/>
    </source>
</evidence>
<accession>A0ABD1ZKX5</accession>
<dbReference type="InterPro" id="IPR046361">
    <property type="entry name" value="EXOC6/Sec15_C"/>
</dbReference>
<evidence type="ECO:0000256" key="3">
    <source>
        <dbReference type="ARBA" id="ARBA00022448"/>
    </source>
</evidence>
<sequence length="899" mass="101481">MMSVKGGKRSAVLENGDKVETGMPGIDDSALASAIANGEDLGPFIRAAFESGKPESLVHQLRNFVKKKEVEIEDLCKAHYEEFIHAVDELRYVLVDADELKGGLADENFKLQEVGNSFLAKLDALIEAHGTKENLALAIDSLRICTSVVDLCLKINEDIMADSYYPALKSLDILERDYLPRIPAKAFRLLLEKQIPISRNHIERKVSAEFNEWLVQVRSKAREVGQLSIEQASTARQREEELRGRQRQAEEQSRSGSREGVYMLEMDDLDDDDSLLKFDLTPVYRAFHINTCLSLEDQFKEYYYKNRQLQLNSDLQASSAQSFLDIYQTYFAQVAGFFIVEDRVLRSAGGLITNARVDSLWETAISRMNVVIEDQFSRIQTARHMLEVKDYVSLMCVTLRRYGFQVGPLLDVLDTMRDKYHELLLNDCRKQVSDVLANDKYEQMVMRKEYEYQINVLMFNLQTSDVMPAFPYVAPFSATVPDCCRVVKTFVENSVSFLSYGGHMDFYDLVKKYIDKLIINVLNEALLKLIENPTLGVSHAMQIAENMTVLERACSYFSEHAAKLCGIPMRLVEGPLGTLSARAVLRQSQAVAHEQMLTLVKSKVDEFMSLTANINWTPDETPHSGNEYLNDVTIYLLTLAETAQEILPLDALDKVLRGVLTHVSDCIVGTLLSQEVTKFNILAMTGIDADLKVLESFADERFQLSGLDKIAGALSLRTCLSEARQLVNLFLAANPELFLNPVIREKQYNALDFRKVLVVAQKYRDLPERFMGGRPKHPQKKKSFDALCRRLREQTAENPKRAEIVERRWFSSGPYTIATGAVGGSIGGEEQVCRQALGAEATLENSVTHLSCEGRALHGIVLSTVPHSRTYIPLIFASRFNSLGYSQVELRETSHEEVQ</sequence>
<keyword evidence="6" id="KW-0175">Coiled coil</keyword>
<dbReference type="PIRSF" id="PIRSF025007">
    <property type="entry name" value="Sec15"/>
    <property type="match status" value="1"/>
</dbReference>
<reference evidence="12 13" key="1">
    <citation type="submission" date="2024-09" db="EMBL/GenBank/DDBJ databases">
        <title>Chromosome-scale assembly of Riccia fluitans.</title>
        <authorList>
            <person name="Paukszto L."/>
            <person name="Sawicki J."/>
            <person name="Karawczyk K."/>
            <person name="Piernik-Szablinska J."/>
            <person name="Szczecinska M."/>
            <person name="Mazdziarz M."/>
        </authorList>
    </citation>
    <scope>NUCLEOTIDE SEQUENCE [LARGE SCALE GENOMIC DNA]</scope>
    <source>
        <strain evidence="12">Rf_01</strain>
        <tissue evidence="12">Aerial parts of the thallus</tissue>
    </source>
</reference>
<dbReference type="GO" id="GO:0060321">
    <property type="term" value="P:acceptance of pollen"/>
    <property type="evidence" value="ECO:0007669"/>
    <property type="project" value="UniProtKB-ARBA"/>
</dbReference>
<dbReference type="AlphaFoldDB" id="A0ABD1ZKX5"/>
<evidence type="ECO:0000256" key="5">
    <source>
        <dbReference type="ARBA" id="ARBA00022490"/>
    </source>
</evidence>
<feature type="domain" description="Exocyst complex subunit EXOC6/Sec15 C-terminal" evidence="10">
    <location>
        <begin position="408"/>
        <end position="762"/>
    </location>
</feature>
<dbReference type="InterPro" id="IPR007225">
    <property type="entry name" value="EXOC6/Sec15"/>
</dbReference>
<dbReference type="GO" id="GO:0005829">
    <property type="term" value="C:cytosol"/>
    <property type="evidence" value="ECO:0007669"/>
    <property type="project" value="UniProtKB-SubCell"/>
</dbReference>
<gene>
    <name evidence="12" type="ORF">R1flu_020070</name>
</gene>
<organism evidence="12 13">
    <name type="scientific">Riccia fluitans</name>
    <dbReference type="NCBI Taxonomy" id="41844"/>
    <lineage>
        <taxon>Eukaryota</taxon>
        <taxon>Viridiplantae</taxon>
        <taxon>Streptophyta</taxon>
        <taxon>Embryophyta</taxon>
        <taxon>Marchantiophyta</taxon>
        <taxon>Marchantiopsida</taxon>
        <taxon>Marchantiidae</taxon>
        <taxon>Marchantiales</taxon>
        <taxon>Ricciaceae</taxon>
        <taxon>Riccia</taxon>
    </lineage>
</organism>
<evidence type="ECO:0000256" key="9">
    <source>
        <dbReference type="SAM" id="MobiDB-lite"/>
    </source>
</evidence>
<dbReference type="GO" id="GO:0000145">
    <property type="term" value="C:exocyst"/>
    <property type="evidence" value="ECO:0007669"/>
    <property type="project" value="UniProtKB-UniRule"/>
</dbReference>
<feature type="domain" description="Exocyst complex component EXOC6/Sec15 N-terminal" evidence="11">
    <location>
        <begin position="60"/>
        <end position="228"/>
    </location>
</feature>
<evidence type="ECO:0000259" key="11">
    <source>
        <dbReference type="Pfam" id="PF20651"/>
    </source>
</evidence>
<dbReference type="InterPro" id="IPR042044">
    <property type="entry name" value="EXOC6PINT-1/Sec15/Tip20_C_dom2"/>
</dbReference>
<name>A0ABD1ZKX5_9MARC</name>
<dbReference type="InterPro" id="IPR042045">
    <property type="entry name" value="EXOC6/Sec15_C_dom1"/>
</dbReference>
<dbReference type="EMBL" id="JBHFFA010000001">
    <property type="protein sequence ID" value="KAL2651942.1"/>
    <property type="molecule type" value="Genomic_DNA"/>
</dbReference>
<dbReference type="Gene3D" id="1.20.58.670">
    <property type="entry name" value="Dsl1p vesicle tethering complex, Tip20p subunit, domain D"/>
    <property type="match status" value="1"/>
</dbReference>
<dbReference type="InterPro" id="IPR048359">
    <property type="entry name" value="EXOC6_Sec15_N"/>
</dbReference>
<dbReference type="FunFam" id="1.10.357.30:FF:000002">
    <property type="entry name" value="Exocyst complex component"/>
    <property type="match status" value="1"/>
</dbReference>
<comment type="caution">
    <text evidence="12">The sequence shown here is derived from an EMBL/GenBank/DDBJ whole genome shotgun (WGS) entry which is preliminary data.</text>
</comment>
<keyword evidence="5" id="KW-0963">Cytoplasm</keyword>
<dbReference type="GO" id="GO:0090522">
    <property type="term" value="P:vesicle tethering involved in exocytosis"/>
    <property type="evidence" value="ECO:0007669"/>
    <property type="project" value="UniProtKB-UniRule"/>
</dbReference>
<comment type="similarity">
    <text evidence="2 8">Belongs to the SEC15 family.</text>
</comment>
<dbReference type="Gene3D" id="1.10.357.30">
    <property type="entry name" value="Exocyst complex subunit Sec15 C-terminal domain, N-terminal subdomain"/>
    <property type="match status" value="1"/>
</dbReference>
<dbReference type="PANTHER" id="PTHR12702:SF0">
    <property type="entry name" value="EXOCYST COMPLEX COMPONENT 6"/>
    <property type="match status" value="1"/>
</dbReference>
<evidence type="ECO:0000256" key="1">
    <source>
        <dbReference type="ARBA" id="ARBA00004514"/>
    </source>
</evidence>
<dbReference type="PANTHER" id="PTHR12702">
    <property type="entry name" value="SEC15"/>
    <property type="match status" value="1"/>
</dbReference>
<protein>
    <recommendedName>
        <fullName evidence="8">Exocyst complex component</fullName>
    </recommendedName>
</protein>
<proteinExistence type="inferred from homology"/>
<comment type="subcellular location">
    <subcellularLocation>
        <location evidence="1">Cytoplasm</location>
        <location evidence="1">Cytosol</location>
    </subcellularLocation>
</comment>
<keyword evidence="3 8" id="KW-0813">Transport</keyword>
<comment type="function">
    <text evidence="7">Component of the exocyst complex involved in the docking of exocytic vesicles with fusion sites on the plasma membrane during regulated or polarized secretion. Involved in polarized cell growth and organ morphogenesis. During cytokinesis, involved in cell plate initiation, cell plate maturation and formation of new primary cell wall.</text>
</comment>
<keyword evidence="13" id="KW-1185">Reference proteome</keyword>
<feature type="compositionally biased region" description="Basic and acidic residues" evidence="9">
    <location>
        <begin position="236"/>
        <end position="257"/>
    </location>
</feature>
<evidence type="ECO:0000256" key="2">
    <source>
        <dbReference type="ARBA" id="ARBA00007944"/>
    </source>
</evidence>
<evidence type="ECO:0000313" key="12">
    <source>
        <dbReference type="EMBL" id="KAL2651942.1"/>
    </source>
</evidence>
<dbReference type="FunFam" id="1.20.58.670:FF:000002">
    <property type="entry name" value="Exocyst complex component"/>
    <property type="match status" value="1"/>
</dbReference>
<dbReference type="GO" id="GO:0009846">
    <property type="term" value="P:pollen germination"/>
    <property type="evidence" value="ECO:0007669"/>
    <property type="project" value="UniProtKB-ARBA"/>
</dbReference>
<keyword evidence="4 8" id="KW-0268">Exocytosis</keyword>
<evidence type="ECO:0000256" key="8">
    <source>
        <dbReference type="PIRNR" id="PIRNR025007"/>
    </source>
</evidence>
<dbReference type="Pfam" id="PF04091">
    <property type="entry name" value="Sec15_C"/>
    <property type="match status" value="1"/>
</dbReference>
<evidence type="ECO:0000313" key="13">
    <source>
        <dbReference type="Proteomes" id="UP001605036"/>
    </source>
</evidence>